<comment type="caution">
    <text evidence="1">The sequence shown here is derived from an EMBL/GenBank/DDBJ whole genome shotgun (WGS) entry which is preliminary data.</text>
</comment>
<gene>
    <name evidence="1" type="ORF">JOQ06_029796</name>
</gene>
<accession>A0AAD6AWZ4</accession>
<protein>
    <submittedName>
        <fullName evidence="1">Uncharacterized protein</fullName>
    </submittedName>
</protein>
<name>A0AAD6AWZ4_9TELE</name>
<feature type="non-terminal residue" evidence="1">
    <location>
        <position position="116"/>
    </location>
</feature>
<dbReference type="InterPro" id="IPR039891">
    <property type="entry name" value="VWA8"/>
</dbReference>
<dbReference type="Proteomes" id="UP001219934">
    <property type="component" value="Unassembled WGS sequence"/>
</dbReference>
<reference evidence="1" key="1">
    <citation type="submission" date="2022-11" db="EMBL/GenBank/DDBJ databases">
        <title>Chromosome-level genome of Pogonophryne albipinna.</title>
        <authorList>
            <person name="Jo E."/>
        </authorList>
    </citation>
    <scope>NUCLEOTIDE SEQUENCE</scope>
    <source>
        <strain evidence="1">SGF0006</strain>
        <tissue evidence="1">Muscle</tissue>
    </source>
</reference>
<proteinExistence type="predicted"/>
<dbReference type="AlphaFoldDB" id="A0AAD6AWZ4"/>
<dbReference type="PANTHER" id="PTHR21610">
    <property type="entry name" value="VON WILLEBRAND FACTOR A DOMAIN-CONTAINING PROTEIN 8"/>
    <property type="match status" value="1"/>
</dbReference>
<keyword evidence="2" id="KW-1185">Reference proteome</keyword>
<dbReference type="GO" id="GO:0005737">
    <property type="term" value="C:cytoplasm"/>
    <property type="evidence" value="ECO:0007669"/>
    <property type="project" value="TreeGrafter"/>
</dbReference>
<evidence type="ECO:0000313" key="1">
    <source>
        <dbReference type="EMBL" id="KAJ4932958.1"/>
    </source>
</evidence>
<sequence length="116" mass="12845">MPERSGAVLLMLMVAEIRRGSGGKGGPYRLDAGHKVHQYDIVGHSGDGYDIELVRADKVPKNNKERLKVLKRKRGYVLSSGLSEKLLTTWVESRASNTFRRKMTCSATTHDSVSSV</sequence>
<evidence type="ECO:0000313" key="2">
    <source>
        <dbReference type="Proteomes" id="UP001219934"/>
    </source>
</evidence>
<organism evidence="1 2">
    <name type="scientific">Pogonophryne albipinna</name>
    <dbReference type="NCBI Taxonomy" id="1090488"/>
    <lineage>
        <taxon>Eukaryota</taxon>
        <taxon>Metazoa</taxon>
        <taxon>Chordata</taxon>
        <taxon>Craniata</taxon>
        <taxon>Vertebrata</taxon>
        <taxon>Euteleostomi</taxon>
        <taxon>Actinopterygii</taxon>
        <taxon>Neopterygii</taxon>
        <taxon>Teleostei</taxon>
        <taxon>Neoteleostei</taxon>
        <taxon>Acanthomorphata</taxon>
        <taxon>Eupercaria</taxon>
        <taxon>Perciformes</taxon>
        <taxon>Notothenioidei</taxon>
        <taxon>Pogonophryne</taxon>
    </lineage>
</organism>
<dbReference type="PANTHER" id="PTHR21610:SF9">
    <property type="entry name" value="VON WILLEBRAND FACTOR A DOMAIN-CONTAINING PROTEIN 8"/>
    <property type="match status" value="1"/>
</dbReference>
<dbReference type="EMBL" id="JAPTMU010000013">
    <property type="protein sequence ID" value="KAJ4932958.1"/>
    <property type="molecule type" value="Genomic_DNA"/>
</dbReference>